<dbReference type="AlphaFoldDB" id="A0A8B9PX39"/>
<evidence type="ECO:0000313" key="2">
    <source>
        <dbReference type="Ensembl" id="ENSAOWP00000018925.1"/>
    </source>
</evidence>
<protein>
    <submittedName>
        <fullName evidence="2">Uncharacterized protein</fullName>
    </submittedName>
</protein>
<feature type="region of interest" description="Disordered" evidence="1">
    <location>
        <begin position="103"/>
        <end position="125"/>
    </location>
</feature>
<proteinExistence type="predicted"/>
<dbReference type="Proteomes" id="UP000694424">
    <property type="component" value="Unplaced"/>
</dbReference>
<sequence length="125" mass="13013">FGKAGPVSASLPLARRTFTTTMAITVTRNSADTEDKQMMRYSVSGVSGSAAGASSLTRRWASEKPSTRARLRVTVEERGGCPLSLTSTTSLCLAASRSDTARAVRTSPLCSPTRKSPGSVALASS</sequence>
<accession>A0A8B9PX39</accession>
<name>A0A8B9PX39_APTOW</name>
<keyword evidence="3" id="KW-1185">Reference proteome</keyword>
<evidence type="ECO:0000256" key="1">
    <source>
        <dbReference type="SAM" id="MobiDB-lite"/>
    </source>
</evidence>
<dbReference type="Ensembl" id="ENSAOWT00000021456.1">
    <property type="protein sequence ID" value="ENSAOWP00000018925.1"/>
    <property type="gene ID" value="ENSAOWG00000012876.1"/>
</dbReference>
<organism evidence="2 3">
    <name type="scientific">Apteryx owenii</name>
    <name type="common">Little spotted kiwi</name>
    <dbReference type="NCBI Taxonomy" id="8824"/>
    <lineage>
        <taxon>Eukaryota</taxon>
        <taxon>Metazoa</taxon>
        <taxon>Chordata</taxon>
        <taxon>Craniata</taxon>
        <taxon>Vertebrata</taxon>
        <taxon>Euteleostomi</taxon>
        <taxon>Archelosauria</taxon>
        <taxon>Archosauria</taxon>
        <taxon>Dinosauria</taxon>
        <taxon>Saurischia</taxon>
        <taxon>Theropoda</taxon>
        <taxon>Coelurosauria</taxon>
        <taxon>Aves</taxon>
        <taxon>Palaeognathae</taxon>
        <taxon>Apterygiformes</taxon>
        <taxon>Apterygidae</taxon>
        <taxon>Apteryx</taxon>
    </lineage>
</organism>
<reference evidence="2" key="1">
    <citation type="submission" date="2025-08" db="UniProtKB">
        <authorList>
            <consortium name="Ensembl"/>
        </authorList>
    </citation>
    <scope>IDENTIFICATION</scope>
</reference>
<feature type="compositionally biased region" description="Polar residues" evidence="1">
    <location>
        <begin position="108"/>
        <end position="125"/>
    </location>
</feature>
<reference evidence="2" key="2">
    <citation type="submission" date="2025-09" db="UniProtKB">
        <authorList>
            <consortium name="Ensembl"/>
        </authorList>
    </citation>
    <scope>IDENTIFICATION</scope>
</reference>
<evidence type="ECO:0000313" key="3">
    <source>
        <dbReference type="Proteomes" id="UP000694424"/>
    </source>
</evidence>